<dbReference type="AlphaFoldDB" id="A0A519BN67"/>
<dbReference type="Pfam" id="PF13439">
    <property type="entry name" value="Glyco_transf_4"/>
    <property type="match status" value="1"/>
</dbReference>
<evidence type="ECO:0000313" key="5">
    <source>
        <dbReference type="Proteomes" id="UP000319296"/>
    </source>
</evidence>
<keyword evidence="1 4" id="KW-0808">Transferase</keyword>
<feature type="domain" description="Glycosyltransferase subfamily 4-like N-terminal" evidence="3">
    <location>
        <begin position="214"/>
        <end position="281"/>
    </location>
</feature>
<organism evidence="4 5">
    <name type="scientific">Candidatus Acididesulfobacter diazotrophicus</name>
    <dbReference type="NCBI Taxonomy" id="2597226"/>
    <lineage>
        <taxon>Bacteria</taxon>
        <taxon>Deltaproteobacteria</taxon>
        <taxon>Candidatus Acidulodesulfobacterales</taxon>
        <taxon>Candidatus Acididesulfobacter</taxon>
    </lineage>
</organism>
<name>A0A519BN67_9DELT</name>
<feature type="domain" description="Glycosyl transferase family 1" evidence="2">
    <location>
        <begin position="423"/>
        <end position="523"/>
    </location>
</feature>
<dbReference type="EMBL" id="SGBB01000006">
    <property type="protein sequence ID" value="RZD18659.1"/>
    <property type="molecule type" value="Genomic_DNA"/>
</dbReference>
<evidence type="ECO:0000313" key="4">
    <source>
        <dbReference type="EMBL" id="RZD18659.1"/>
    </source>
</evidence>
<evidence type="ECO:0000259" key="3">
    <source>
        <dbReference type="Pfam" id="PF13439"/>
    </source>
</evidence>
<dbReference type="InterPro" id="IPR001296">
    <property type="entry name" value="Glyco_trans_1"/>
</dbReference>
<dbReference type="CDD" id="cd03809">
    <property type="entry name" value="GT4_MtfB-like"/>
    <property type="match status" value="1"/>
</dbReference>
<dbReference type="GO" id="GO:0016757">
    <property type="term" value="F:glycosyltransferase activity"/>
    <property type="evidence" value="ECO:0007669"/>
    <property type="project" value="InterPro"/>
</dbReference>
<dbReference type="InterPro" id="IPR028098">
    <property type="entry name" value="Glyco_trans_4-like_N"/>
</dbReference>
<protein>
    <submittedName>
        <fullName evidence="4">Glycosyltransferase family 1 protein</fullName>
    </submittedName>
</protein>
<dbReference type="Pfam" id="PF00534">
    <property type="entry name" value="Glycos_transf_1"/>
    <property type="match status" value="1"/>
</dbReference>
<dbReference type="PANTHER" id="PTHR46401:SF2">
    <property type="entry name" value="GLYCOSYLTRANSFERASE WBBK-RELATED"/>
    <property type="match status" value="1"/>
</dbReference>
<dbReference type="PANTHER" id="PTHR46401">
    <property type="entry name" value="GLYCOSYLTRANSFERASE WBBK-RELATED"/>
    <property type="match status" value="1"/>
</dbReference>
<gene>
    <name evidence="4" type="ORF">EVG15_04565</name>
</gene>
<accession>A0A519BN67</accession>
<evidence type="ECO:0000256" key="1">
    <source>
        <dbReference type="ARBA" id="ARBA00022679"/>
    </source>
</evidence>
<evidence type="ECO:0000259" key="2">
    <source>
        <dbReference type="Pfam" id="PF00534"/>
    </source>
</evidence>
<comment type="caution">
    <text evidence="4">The sequence shown here is derived from an EMBL/GenBank/DDBJ whole genome shotgun (WGS) entry which is preliminary data.</text>
</comment>
<reference evidence="4 5" key="1">
    <citation type="journal article" date="2019" name="ISME J.">
        <title>Insights into ecological role of a new deltaproteobacterial order Candidatus Acidulodesulfobacterales by metagenomics and metatranscriptomics.</title>
        <authorList>
            <person name="Tan S."/>
            <person name="Liu J."/>
            <person name="Fang Y."/>
            <person name="Hedlund B.P."/>
            <person name="Lian Z.H."/>
            <person name="Huang L.Y."/>
            <person name="Li J.T."/>
            <person name="Huang L.N."/>
            <person name="Li W.J."/>
            <person name="Jiang H.C."/>
            <person name="Dong H.L."/>
            <person name="Shu W.S."/>
        </authorList>
    </citation>
    <scope>NUCLEOTIDE SEQUENCE [LARGE SCALE GENOMIC DNA]</scope>
    <source>
        <strain evidence="4">AP1</strain>
    </source>
</reference>
<dbReference type="SUPFAM" id="SSF53756">
    <property type="entry name" value="UDP-Glycosyltransferase/glycogen phosphorylase"/>
    <property type="match status" value="1"/>
</dbReference>
<dbReference type="Proteomes" id="UP000319296">
    <property type="component" value="Unassembled WGS sequence"/>
</dbReference>
<sequence length="544" mass="61734">MNILIDANTLYQKNCGSKTYTYNLLKEFLILGQIDKNNLHKNDESENNANDTDCYTIKYNVNNNNKDSCINKNNDANNKYTNKNKNINNTSNNINKSNYNINIDNDNDNNDNINADIYIDICDISGNIFPLTSVAQLDDIAYKANYKNFLTKFKKSIPQDSLLYPYIKSFYRNIKKGINKINIRSANKKGKIYDIFFTPYQMEIDAGIAKHKFITIHDIYALTQPENYLTKSYTASFKKYLETYLPYFDAILTVSEFTKNEIAEYFNYPKEKIFVIYNGFDKKNYKKVNKVNNVKIIEGFKEKYKLDKPYLLYAGVIEPRKNILNLLKAYKELKLQAITNTNKVLAAACSDADVSIGNLDININNDISGDKNGFNRNIVNVNAGGVNVNMEAETGNKPAFDFDFDLILVSGSSALAGETFKLIEELKPDVKVFKGINNEDLNLFYNCADLFIYPSLYEGFGIPPLEAFACETPVVASNATAIPEICGDGAYYFNPHSVESIKKAITTVLSSQSLRSELIQKGLKTAELYSFKNSAQEILDIFKK</sequence>
<dbReference type="GO" id="GO:0009103">
    <property type="term" value="P:lipopolysaccharide biosynthetic process"/>
    <property type="evidence" value="ECO:0007669"/>
    <property type="project" value="TreeGrafter"/>
</dbReference>
<dbReference type="Gene3D" id="3.40.50.2000">
    <property type="entry name" value="Glycogen Phosphorylase B"/>
    <property type="match status" value="3"/>
</dbReference>
<proteinExistence type="predicted"/>